<dbReference type="InterPro" id="IPR005123">
    <property type="entry name" value="Oxoglu/Fe-dep_dioxygenase_dom"/>
</dbReference>
<feature type="domain" description="Fe2OG dioxygenase" evidence="1">
    <location>
        <begin position="25"/>
        <end position="137"/>
    </location>
</feature>
<evidence type="ECO:0000259" key="1">
    <source>
        <dbReference type="PROSITE" id="PS51471"/>
    </source>
</evidence>
<dbReference type="InterPro" id="IPR044861">
    <property type="entry name" value="IPNS-like_FE2OG_OXY"/>
</dbReference>
<gene>
    <name evidence="2" type="ORF">CITCOLO1_LOCUS16851</name>
</gene>
<evidence type="ECO:0000313" key="2">
    <source>
        <dbReference type="EMBL" id="CAK9324613.1"/>
    </source>
</evidence>
<dbReference type="InterPro" id="IPR050231">
    <property type="entry name" value="Iron_ascorbate_oxido_reductase"/>
</dbReference>
<dbReference type="Gene3D" id="2.60.120.330">
    <property type="entry name" value="B-lactam Antibiotic, Isopenicillin N Synthase, Chain"/>
    <property type="match status" value="1"/>
</dbReference>
<proteinExistence type="predicted"/>
<dbReference type="SUPFAM" id="SSF51197">
    <property type="entry name" value="Clavaminate synthase-like"/>
    <property type="match status" value="1"/>
</dbReference>
<dbReference type="PROSITE" id="PS51471">
    <property type="entry name" value="FE2OG_OXY"/>
    <property type="match status" value="1"/>
</dbReference>
<dbReference type="Proteomes" id="UP001642487">
    <property type="component" value="Chromosome 6"/>
</dbReference>
<keyword evidence="3" id="KW-1185">Reference proteome</keyword>
<reference evidence="2 3" key="1">
    <citation type="submission" date="2024-03" db="EMBL/GenBank/DDBJ databases">
        <authorList>
            <person name="Gkanogiannis A."/>
            <person name="Becerra Lopez-Lavalle L."/>
        </authorList>
    </citation>
    <scope>NUCLEOTIDE SEQUENCE [LARGE SCALE GENOMIC DNA]</scope>
</reference>
<protein>
    <recommendedName>
        <fullName evidence="1">Fe2OG dioxygenase domain-containing protein</fullName>
    </recommendedName>
</protein>
<dbReference type="EMBL" id="OZ021740">
    <property type="protein sequence ID" value="CAK9324613.1"/>
    <property type="molecule type" value="Genomic_DNA"/>
</dbReference>
<dbReference type="PANTHER" id="PTHR47990">
    <property type="entry name" value="2-OXOGLUTARATE (2OG) AND FE(II)-DEPENDENT OXYGENASE SUPERFAMILY PROTEIN-RELATED"/>
    <property type="match status" value="1"/>
</dbReference>
<evidence type="ECO:0000313" key="3">
    <source>
        <dbReference type="Proteomes" id="UP001642487"/>
    </source>
</evidence>
<accession>A0ABP0YVQ5</accession>
<organism evidence="2 3">
    <name type="scientific">Citrullus colocynthis</name>
    <name type="common">colocynth</name>
    <dbReference type="NCBI Taxonomy" id="252529"/>
    <lineage>
        <taxon>Eukaryota</taxon>
        <taxon>Viridiplantae</taxon>
        <taxon>Streptophyta</taxon>
        <taxon>Embryophyta</taxon>
        <taxon>Tracheophyta</taxon>
        <taxon>Spermatophyta</taxon>
        <taxon>Magnoliopsida</taxon>
        <taxon>eudicotyledons</taxon>
        <taxon>Gunneridae</taxon>
        <taxon>Pentapetalae</taxon>
        <taxon>rosids</taxon>
        <taxon>fabids</taxon>
        <taxon>Cucurbitales</taxon>
        <taxon>Cucurbitaceae</taxon>
        <taxon>Benincaseae</taxon>
        <taxon>Citrullus</taxon>
    </lineage>
</organism>
<dbReference type="Pfam" id="PF03171">
    <property type="entry name" value="2OG-FeII_Oxy"/>
    <property type="match status" value="1"/>
</dbReference>
<sequence>MEQLIKRMVFESYGVGKYYDSHIASTTYLLRTMKYRIPQMGEDNIGAEAHTDKSFFTILHQNGVNGLEIKPNGVNGLEIKPKNGDHWLRLQFSPNSFLVMAGDACLAWSNGRIHSATHRVMIEGSKERYSTALFSYHKGIIDIPQELVDEQHPLRFHSFNHYGLLGYFSTHHSDKMPSTANAYCGV</sequence>
<name>A0ABP0YVQ5_9ROSI</name>
<dbReference type="InterPro" id="IPR027443">
    <property type="entry name" value="IPNS-like_sf"/>
</dbReference>